<feature type="compositionally biased region" description="Polar residues" evidence="8">
    <location>
        <begin position="114"/>
        <end position="125"/>
    </location>
</feature>
<organism evidence="10">
    <name type="scientific">Hirondellea gigas</name>
    <dbReference type="NCBI Taxonomy" id="1518452"/>
    <lineage>
        <taxon>Eukaryota</taxon>
        <taxon>Metazoa</taxon>
        <taxon>Ecdysozoa</taxon>
        <taxon>Arthropoda</taxon>
        <taxon>Crustacea</taxon>
        <taxon>Multicrustacea</taxon>
        <taxon>Malacostraca</taxon>
        <taxon>Eumalacostraca</taxon>
        <taxon>Peracarida</taxon>
        <taxon>Amphipoda</taxon>
        <taxon>Amphilochidea</taxon>
        <taxon>Lysianassida</taxon>
        <taxon>Lysianassidira</taxon>
        <taxon>Lysianassoidea</taxon>
        <taxon>Lysianassidae</taxon>
        <taxon>Hirondellea</taxon>
    </lineage>
</organism>
<dbReference type="GO" id="GO:0003777">
    <property type="term" value="F:microtubule motor activity"/>
    <property type="evidence" value="ECO:0007669"/>
    <property type="project" value="InterPro"/>
</dbReference>
<accession>A0A6A7FXE9</accession>
<keyword evidence="5 6" id="KW-0505">Motor protein</keyword>
<dbReference type="GO" id="GO:0007018">
    <property type="term" value="P:microtubule-based movement"/>
    <property type="evidence" value="ECO:0007669"/>
    <property type="project" value="InterPro"/>
</dbReference>
<keyword evidence="4" id="KW-0206">Cytoskeleton</keyword>
<feature type="coiled-coil region" evidence="7">
    <location>
        <begin position="462"/>
        <end position="527"/>
    </location>
</feature>
<evidence type="ECO:0000256" key="8">
    <source>
        <dbReference type="SAM" id="MobiDB-lite"/>
    </source>
</evidence>
<reference evidence="10" key="1">
    <citation type="submission" date="2017-11" db="EMBL/GenBank/DDBJ databases">
        <title>The sensing device of the deep-sea amphipod.</title>
        <authorList>
            <person name="Kobayashi H."/>
            <person name="Nagahama T."/>
            <person name="Arai W."/>
            <person name="Sasagawa Y."/>
            <person name="Umeda M."/>
            <person name="Hayashi T."/>
            <person name="Nikaido I."/>
            <person name="Watanabe H."/>
            <person name="Oguri K."/>
            <person name="Kitazato H."/>
            <person name="Fujioka K."/>
            <person name="Kido Y."/>
            <person name="Takami H."/>
        </authorList>
    </citation>
    <scope>NUCLEOTIDE SEQUENCE</scope>
    <source>
        <tissue evidence="10">Whole body</tissue>
    </source>
</reference>
<dbReference type="PANTHER" id="PTHR47972">
    <property type="entry name" value="KINESIN-LIKE PROTEIN KLP-3"/>
    <property type="match status" value="1"/>
</dbReference>
<keyword evidence="3 5" id="KW-0067">ATP-binding</keyword>
<evidence type="ECO:0000256" key="3">
    <source>
        <dbReference type="ARBA" id="ARBA00022840"/>
    </source>
</evidence>
<evidence type="ECO:0000256" key="6">
    <source>
        <dbReference type="RuleBase" id="RU000394"/>
    </source>
</evidence>
<sequence>MMRGKRQGFAIERALVQANIDAWENTGSAKTLRRIKDRPENIRSLYEQVANLDCMLTSLETQIEVITSVHSSLPKEFHDTFHDSGTSGHEPDSLEAIHTLVGGPNPSSGGKLPPQQSRKNHSQCQGDSGEGECCPEGDEGRGGGNVSNNVGCSNIVGIGGGGPTRGISEAGVLLHLERCAHRQTRRALHDLKERHEHLLEEHKQQRSQPVRTRLAGSVLESLQQELEAGLMSLESLSSVASTDRLIDELKVREMTISQLRVRVLQLEKDRMDKVPVDAARENNRLNVQLIHMERARDELTLQNFTLKSRLSHVANNIHDPAATYQITKETPLSIKDHHNKCVDPTMKLNDTSLSIKDHHIISIDPTIKLNDIGKETSVDDPDVVKILRKSTYKVTEETQIMKELCKEYEAKELEYKMKISDLENEKRNLHNSSCERHDRCIRELEELLERSHQKLESSNRFLEHKEEELNMLKLDVDALTEENTRLKQSLNEVISQKQEQEVLLGSMRRTEDTLKKKAEENRLLAEDFNRERVLRKKYYNQIEEMKGKIRVFCRLRPVNESERRRGGELVATVEDQYSLDFATPRGHKSFVFDRVFEGHESQETVFQDTNALVQSAMDGYNTTIMAYGQTGSGKTYTMIGSQNEPGIAPRAFTRLFELSEEGKSRQEVLIHCYMLELYNDRLIDLLRGHCNGEAEKLEIKRDKRGSVHVQGATIRHVNTAQHLQSVFQEGLSHRHTACTNMNAESSRSHLLVVVSLTISSRQNASVLRGKLTLVDLAGSERSHKSGAAAETLKEANSINKSLSALGDVIAALSSEAAFVPYRNSKLTMLLQDSLGGNAKTLLFVNISPSSYNAEESIVSLMYASRIKQITNNASKNTDNKEISRLKAIISKLRRGEEPEDDSLLTVY</sequence>
<dbReference type="GO" id="GO:0005524">
    <property type="term" value="F:ATP binding"/>
    <property type="evidence" value="ECO:0007669"/>
    <property type="project" value="UniProtKB-UniRule"/>
</dbReference>
<dbReference type="PROSITE" id="PS00411">
    <property type="entry name" value="KINESIN_MOTOR_1"/>
    <property type="match status" value="1"/>
</dbReference>
<feature type="coiled-coil region" evidence="7">
    <location>
        <begin position="181"/>
        <end position="208"/>
    </location>
</feature>
<keyword evidence="4" id="KW-0963">Cytoplasm</keyword>
<dbReference type="InterPro" id="IPR027417">
    <property type="entry name" value="P-loop_NTPase"/>
</dbReference>
<comment type="similarity">
    <text evidence="5 6">Belongs to the TRAFAC class myosin-kinesin ATPase superfamily. Kinesin family.</text>
</comment>
<keyword evidence="6" id="KW-0493">Microtubule</keyword>
<dbReference type="AlphaFoldDB" id="A0A6A7FXE9"/>
<feature type="binding site" evidence="5">
    <location>
        <begin position="628"/>
        <end position="635"/>
    </location>
    <ligand>
        <name>ATP</name>
        <dbReference type="ChEBI" id="CHEBI:30616"/>
    </ligand>
</feature>
<dbReference type="Gene3D" id="3.40.850.10">
    <property type="entry name" value="Kinesin motor domain"/>
    <property type="match status" value="1"/>
</dbReference>
<dbReference type="SUPFAM" id="SSF52540">
    <property type="entry name" value="P-loop containing nucleoside triphosphate hydrolases"/>
    <property type="match status" value="1"/>
</dbReference>
<dbReference type="PRINTS" id="PR00380">
    <property type="entry name" value="KINESINHEAVY"/>
</dbReference>
<evidence type="ECO:0000256" key="4">
    <source>
        <dbReference type="ARBA" id="ARBA00023212"/>
    </source>
</evidence>
<dbReference type="SMART" id="SM00129">
    <property type="entry name" value="KISc"/>
    <property type="match status" value="1"/>
</dbReference>
<keyword evidence="2 5" id="KW-0547">Nucleotide-binding</keyword>
<proteinExistence type="evidence at transcript level"/>
<evidence type="ECO:0000256" key="5">
    <source>
        <dbReference type="PROSITE-ProRule" id="PRU00283"/>
    </source>
</evidence>
<dbReference type="InterPro" id="IPR036961">
    <property type="entry name" value="Kinesin_motor_dom_sf"/>
</dbReference>
<dbReference type="FunFam" id="3.40.850.10:FF:000113">
    <property type="entry name" value="Kinesin-like protein"/>
    <property type="match status" value="1"/>
</dbReference>
<dbReference type="InterPro" id="IPR019821">
    <property type="entry name" value="Kinesin_motor_CS"/>
</dbReference>
<protein>
    <recommendedName>
        <fullName evidence="6">Kinesin-like protein</fullName>
    </recommendedName>
</protein>
<name>A0A6A7FXE9_9CRUS</name>
<dbReference type="PROSITE" id="PS50067">
    <property type="entry name" value="KINESIN_MOTOR_2"/>
    <property type="match status" value="1"/>
</dbReference>
<evidence type="ECO:0000256" key="1">
    <source>
        <dbReference type="ARBA" id="ARBA00004245"/>
    </source>
</evidence>
<dbReference type="GO" id="GO:0008017">
    <property type="term" value="F:microtubule binding"/>
    <property type="evidence" value="ECO:0007669"/>
    <property type="project" value="InterPro"/>
</dbReference>
<dbReference type="InterPro" id="IPR027640">
    <property type="entry name" value="Kinesin-like_fam"/>
</dbReference>
<feature type="domain" description="Kinesin motor" evidence="9">
    <location>
        <begin position="548"/>
        <end position="869"/>
    </location>
</feature>
<evidence type="ECO:0000256" key="2">
    <source>
        <dbReference type="ARBA" id="ARBA00022741"/>
    </source>
</evidence>
<evidence type="ECO:0000259" key="9">
    <source>
        <dbReference type="PROSITE" id="PS50067"/>
    </source>
</evidence>
<dbReference type="GO" id="GO:0005874">
    <property type="term" value="C:microtubule"/>
    <property type="evidence" value="ECO:0007669"/>
    <property type="project" value="UniProtKB-KW"/>
</dbReference>
<dbReference type="PANTHER" id="PTHR47972:SF16">
    <property type="entry name" value="KINESIN-LIKE PROTEIN"/>
    <property type="match status" value="1"/>
</dbReference>
<dbReference type="Pfam" id="PF00225">
    <property type="entry name" value="Kinesin"/>
    <property type="match status" value="1"/>
</dbReference>
<keyword evidence="7" id="KW-0175">Coiled coil</keyword>
<feature type="region of interest" description="Disordered" evidence="8">
    <location>
        <begin position="97"/>
        <end position="147"/>
    </location>
</feature>
<comment type="subcellular location">
    <subcellularLocation>
        <location evidence="1">Cytoplasm</location>
        <location evidence="1">Cytoskeleton</location>
    </subcellularLocation>
</comment>
<evidence type="ECO:0000313" key="10">
    <source>
        <dbReference type="EMBL" id="LAC23206.1"/>
    </source>
</evidence>
<dbReference type="InterPro" id="IPR001752">
    <property type="entry name" value="Kinesin_motor_dom"/>
</dbReference>
<dbReference type="EMBL" id="IACT01003991">
    <property type="protein sequence ID" value="LAC23206.1"/>
    <property type="molecule type" value="mRNA"/>
</dbReference>
<evidence type="ECO:0000256" key="7">
    <source>
        <dbReference type="SAM" id="Coils"/>
    </source>
</evidence>